<evidence type="ECO:0000256" key="1">
    <source>
        <dbReference type="SAM" id="Phobius"/>
    </source>
</evidence>
<feature type="transmembrane region" description="Helical" evidence="1">
    <location>
        <begin position="6"/>
        <end position="24"/>
    </location>
</feature>
<keyword evidence="1" id="KW-1133">Transmembrane helix</keyword>
<keyword evidence="1" id="KW-0812">Transmembrane</keyword>
<keyword evidence="1" id="KW-0472">Membrane</keyword>
<dbReference type="AlphaFoldDB" id="A0A2P2QAA3"/>
<protein>
    <submittedName>
        <fullName evidence="2">Uncharacterized protein</fullName>
    </submittedName>
</protein>
<sequence>MVACLPFYYQFLFIIFSIDVTGIIS</sequence>
<name>A0A2P2QAA3_RHIMU</name>
<proteinExistence type="predicted"/>
<organism evidence="2">
    <name type="scientific">Rhizophora mucronata</name>
    <name type="common">Asiatic mangrove</name>
    <dbReference type="NCBI Taxonomy" id="61149"/>
    <lineage>
        <taxon>Eukaryota</taxon>
        <taxon>Viridiplantae</taxon>
        <taxon>Streptophyta</taxon>
        <taxon>Embryophyta</taxon>
        <taxon>Tracheophyta</taxon>
        <taxon>Spermatophyta</taxon>
        <taxon>Magnoliopsida</taxon>
        <taxon>eudicotyledons</taxon>
        <taxon>Gunneridae</taxon>
        <taxon>Pentapetalae</taxon>
        <taxon>rosids</taxon>
        <taxon>fabids</taxon>
        <taxon>Malpighiales</taxon>
        <taxon>Rhizophoraceae</taxon>
        <taxon>Rhizophora</taxon>
    </lineage>
</organism>
<accession>A0A2P2QAA3</accession>
<reference evidence="2" key="1">
    <citation type="submission" date="2018-02" db="EMBL/GenBank/DDBJ databases">
        <title>Rhizophora mucronata_Transcriptome.</title>
        <authorList>
            <person name="Meera S.P."/>
            <person name="Sreeshan A."/>
            <person name="Augustine A."/>
        </authorList>
    </citation>
    <scope>NUCLEOTIDE SEQUENCE</scope>
    <source>
        <tissue evidence="2">Leaf</tissue>
    </source>
</reference>
<evidence type="ECO:0000313" key="2">
    <source>
        <dbReference type="EMBL" id="MBX63867.1"/>
    </source>
</evidence>
<dbReference type="EMBL" id="GGEC01083383">
    <property type="protein sequence ID" value="MBX63867.1"/>
    <property type="molecule type" value="Transcribed_RNA"/>
</dbReference>